<feature type="compositionally biased region" description="Acidic residues" evidence="1">
    <location>
        <begin position="219"/>
        <end position="229"/>
    </location>
</feature>
<comment type="caution">
    <text evidence="2">The sequence shown here is derived from an EMBL/GenBank/DDBJ whole genome shotgun (WGS) entry which is preliminary data.</text>
</comment>
<evidence type="ECO:0000313" key="3">
    <source>
        <dbReference type="Proteomes" id="UP000266234"/>
    </source>
</evidence>
<feature type="region of interest" description="Disordered" evidence="1">
    <location>
        <begin position="1"/>
        <end position="138"/>
    </location>
</feature>
<feature type="compositionally biased region" description="Low complexity" evidence="1">
    <location>
        <begin position="125"/>
        <end position="138"/>
    </location>
</feature>
<proteinExistence type="predicted"/>
<evidence type="ECO:0000256" key="1">
    <source>
        <dbReference type="SAM" id="MobiDB-lite"/>
    </source>
</evidence>
<name>A0A395SWT0_9HYPO</name>
<keyword evidence="3" id="KW-1185">Reference proteome</keyword>
<feature type="compositionally biased region" description="Low complexity" evidence="1">
    <location>
        <begin position="196"/>
        <end position="209"/>
    </location>
</feature>
<dbReference type="EMBL" id="PXOG01000111">
    <property type="protein sequence ID" value="RGP76676.1"/>
    <property type="molecule type" value="Genomic_DNA"/>
</dbReference>
<dbReference type="AlphaFoldDB" id="A0A395SWT0"/>
<feature type="region of interest" description="Disordered" evidence="1">
    <location>
        <begin position="193"/>
        <end position="269"/>
    </location>
</feature>
<organism evidence="2 3">
    <name type="scientific">Fusarium longipes</name>
    <dbReference type="NCBI Taxonomy" id="694270"/>
    <lineage>
        <taxon>Eukaryota</taxon>
        <taxon>Fungi</taxon>
        <taxon>Dikarya</taxon>
        <taxon>Ascomycota</taxon>
        <taxon>Pezizomycotina</taxon>
        <taxon>Sordariomycetes</taxon>
        <taxon>Hypocreomycetidae</taxon>
        <taxon>Hypocreales</taxon>
        <taxon>Nectriaceae</taxon>
        <taxon>Fusarium</taxon>
    </lineage>
</organism>
<evidence type="ECO:0000313" key="2">
    <source>
        <dbReference type="EMBL" id="RGP76676.1"/>
    </source>
</evidence>
<feature type="compositionally biased region" description="Low complexity" evidence="1">
    <location>
        <begin position="60"/>
        <end position="90"/>
    </location>
</feature>
<dbReference type="STRING" id="694270.A0A395SWT0"/>
<reference evidence="2 3" key="1">
    <citation type="journal article" date="2018" name="PLoS Pathog.">
        <title>Evolution of structural diversity of trichothecenes, a family of toxins produced by plant pathogenic and entomopathogenic fungi.</title>
        <authorList>
            <person name="Proctor R.H."/>
            <person name="McCormick S.P."/>
            <person name="Kim H.S."/>
            <person name="Cardoza R.E."/>
            <person name="Stanley A.M."/>
            <person name="Lindo L."/>
            <person name="Kelly A."/>
            <person name="Brown D.W."/>
            <person name="Lee T."/>
            <person name="Vaughan M.M."/>
            <person name="Alexander N.J."/>
            <person name="Busman M."/>
            <person name="Gutierrez S."/>
        </authorList>
    </citation>
    <scope>NUCLEOTIDE SEQUENCE [LARGE SCALE GENOMIC DNA]</scope>
    <source>
        <strain evidence="2 3">NRRL 20695</strain>
    </source>
</reference>
<sequence>MVNQPPKKTAGKARPAAGVQRPPAGRPTQKPTQRPPGYQVAAPRPVAGRQVVGRQPGPNQGMQMAQMRRPQQQPYAHGPRPAQAARAGPPKGQHPRPQRVQPVQHIHHAPVQRAGHAPGPRPVQSHGHSYKSGSSSNMKAVAGGAAAGAALGVGGAVIYNHMNSSTNVVNQEHNSYSSENNNWQYDNYEQTNYQQDNSYDSDGNYYDNGEYYHENQSSDNDDNYDNDYDPEARYQSDDNDFQYDEQPTGYTQPSEDPPMDSNGGEGSGGCDDCCDCENCYITIDKRL</sequence>
<protein>
    <submittedName>
        <fullName evidence="2">Uncharacterized protein</fullName>
    </submittedName>
</protein>
<accession>A0A395SWT0</accession>
<dbReference type="Proteomes" id="UP000266234">
    <property type="component" value="Unassembled WGS sequence"/>
</dbReference>
<dbReference type="OrthoDB" id="5105767at2759"/>
<gene>
    <name evidence="2" type="ORF">FLONG3_5116</name>
</gene>